<dbReference type="Proteomes" id="UP000273643">
    <property type="component" value="Unassembled WGS sequence"/>
</dbReference>
<evidence type="ECO:0000313" key="4">
    <source>
        <dbReference type="Proteomes" id="UP000273643"/>
    </source>
</evidence>
<proteinExistence type="predicted"/>
<sequence>MSSRQQVMNRIVLALVGAALAVSASIANADEERHAGTSVQLWSVKDQVSEDIRGTLEDLADMGFDGIELAGNLGEFTGEPEAFKAYLNSLGLEVSGAHVGVDQFNDANFADTIELYRTLGVDRLIVPMDARAWDPKRIDDLIADLNRIAEQLKPYGMKTGYHNHHREFDSYKDTTFWDYLADNTADDVLLQLDVGWTYFAGKDPAEVIERYRSRIETVHFKAQMTRYADIRDQAQAAAGADNPFGEFGVIFQHNQKAADSSDTHQPLIGQDSLDWQAIIEALEGEGVPVWYVVEQEIYPNDMPPMKAVEVSMDGLQDELNNN</sequence>
<dbReference type="PANTHER" id="PTHR12110">
    <property type="entry name" value="HYDROXYPYRUVATE ISOMERASE"/>
    <property type="match status" value="1"/>
</dbReference>
<dbReference type="InterPro" id="IPR013022">
    <property type="entry name" value="Xyl_isomerase-like_TIM-brl"/>
</dbReference>
<comment type="caution">
    <text evidence="3">The sequence shown here is derived from an EMBL/GenBank/DDBJ whole genome shotgun (WGS) entry which is preliminary data.</text>
</comment>
<dbReference type="EMBL" id="RJUK01000003">
    <property type="protein sequence ID" value="ROQ17997.1"/>
    <property type="molecule type" value="Genomic_DNA"/>
</dbReference>
<organism evidence="3 4">
    <name type="scientific">Marinimicrobium koreense</name>
    <dbReference type="NCBI Taxonomy" id="306545"/>
    <lineage>
        <taxon>Bacteria</taxon>
        <taxon>Pseudomonadati</taxon>
        <taxon>Pseudomonadota</taxon>
        <taxon>Gammaproteobacteria</taxon>
        <taxon>Cellvibrionales</taxon>
        <taxon>Cellvibrionaceae</taxon>
        <taxon>Marinimicrobium</taxon>
    </lineage>
</organism>
<feature type="signal peptide" evidence="1">
    <location>
        <begin position="1"/>
        <end position="29"/>
    </location>
</feature>
<protein>
    <submittedName>
        <fullName evidence="3">Sugar phosphate isomerase/epimerase</fullName>
    </submittedName>
</protein>
<feature type="chain" id="PRO_5018168812" evidence="1">
    <location>
        <begin position="30"/>
        <end position="322"/>
    </location>
</feature>
<name>A0A3N1NSQ3_9GAMM</name>
<dbReference type="Gene3D" id="3.20.20.150">
    <property type="entry name" value="Divalent-metal-dependent TIM barrel enzymes"/>
    <property type="match status" value="1"/>
</dbReference>
<dbReference type="PANTHER" id="PTHR12110:SF41">
    <property type="entry name" value="INOSOSE DEHYDRATASE"/>
    <property type="match status" value="1"/>
</dbReference>
<dbReference type="GO" id="GO:0016853">
    <property type="term" value="F:isomerase activity"/>
    <property type="evidence" value="ECO:0007669"/>
    <property type="project" value="UniProtKB-KW"/>
</dbReference>
<keyword evidence="3" id="KW-0413">Isomerase</keyword>
<dbReference type="SUPFAM" id="SSF51658">
    <property type="entry name" value="Xylose isomerase-like"/>
    <property type="match status" value="1"/>
</dbReference>
<dbReference type="InterPro" id="IPR036237">
    <property type="entry name" value="Xyl_isomerase-like_sf"/>
</dbReference>
<keyword evidence="1" id="KW-0732">Signal</keyword>
<dbReference type="InterPro" id="IPR050312">
    <property type="entry name" value="IolE/XylAMocC-like"/>
</dbReference>
<dbReference type="Pfam" id="PF01261">
    <property type="entry name" value="AP_endonuc_2"/>
    <property type="match status" value="1"/>
</dbReference>
<accession>A0A3N1NSQ3</accession>
<gene>
    <name evidence="3" type="ORF">EDC38_2969</name>
</gene>
<dbReference type="AlphaFoldDB" id="A0A3N1NSQ3"/>
<keyword evidence="4" id="KW-1185">Reference proteome</keyword>
<evidence type="ECO:0000259" key="2">
    <source>
        <dbReference type="Pfam" id="PF01261"/>
    </source>
</evidence>
<evidence type="ECO:0000256" key="1">
    <source>
        <dbReference type="SAM" id="SignalP"/>
    </source>
</evidence>
<reference evidence="3 4" key="1">
    <citation type="submission" date="2018-11" db="EMBL/GenBank/DDBJ databases">
        <title>Genomic Encyclopedia of Type Strains, Phase IV (KMG-IV): sequencing the most valuable type-strain genomes for metagenomic binning, comparative biology and taxonomic classification.</title>
        <authorList>
            <person name="Goeker M."/>
        </authorList>
    </citation>
    <scope>NUCLEOTIDE SEQUENCE [LARGE SCALE GENOMIC DNA]</scope>
    <source>
        <strain evidence="3 4">DSM 16974</strain>
    </source>
</reference>
<evidence type="ECO:0000313" key="3">
    <source>
        <dbReference type="EMBL" id="ROQ17997.1"/>
    </source>
</evidence>
<feature type="domain" description="Xylose isomerase-like TIM barrel" evidence="2">
    <location>
        <begin position="57"/>
        <end position="313"/>
    </location>
</feature>